<dbReference type="InterPro" id="IPR050266">
    <property type="entry name" value="AB_hydrolase_sf"/>
</dbReference>
<evidence type="ECO:0000259" key="2">
    <source>
        <dbReference type="SMART" id="SM00824"/>
    </source>
</evidence>
<dbReference type="Pfam" id="PF12697">
    <property type="entry name" value="Abhydrolase_6"/>
    <property type="match status" value="1"/>
</dbReference>
<sequence length="260" mass="27647">MRPVMAHPPSSLSHGSPRLAMGRSPGTGPLIAYVHGLGCSGNQDWPPVARSAALQGRASLWVDLLGFGRSERPADFSYDLSEQAELLAALLGSEPGPLVLVGHSMGGTLAVLLAECLLRDGYPLHALVLAEPNLRPEDATGSARAAATPVEVFLRDWDEWIRQASSEGYRESLRQADPLAFHRSAVSLVHHGANMLARFVALPLERKGYILGARSDADTHETARRVAASGIPVATVKDSGHGFSEDDPEGLARAILQLSS</sequence>
<name>A0ABY9X472_9BACT</name>
<dbReference type="InterPro" id="IPR000073">
    <property type="entry name" value="AB_hydrolase_1"/>
</dbReference>
<feature type="domain" description="Thioesterase TesA-like" evidence="2">
    <location>
        <begin position="37"/>
        <end position="204"/>
    </location>
</feature>
<evidence type="ECO:0000313" key="4">
    <source>
        <dbReference type="Proteomes" id="UP001611383"/>
    </source>
</evidence>
<organism evidence="3 4">
    <name type="scientific">Archangium minus</name>
    <dbReference type="NCBI Taxonomy" id="83450"/>
    <lineage>
        <taxon>Bacteria</taxon>
        <taxon>Pseudomonadati</taxon>
        <taxon>Myxococcota</taxon>
        <taxon>Myxococcia</taxon>
        <taxon>Myxococcales</taxon>
        <taxon>Cystobacterineae</taxon>
        <taxon>Archangiaceae</taxon>
        <taxon>Archangium</taxon>
    </lineage>
</organism>
<dbReference type="PANTHER" id="PTHR43798">
    <property type="entry name" value="MONOACYLGLYCEROL LIPASE"/>
    <property type="match status" value="1"/>
</dbReference>
<accession>A0ABY9X472</accession>
<protein>
    <submittedName>
        <fullName evidence="3">Alpha/beta hydrolase</fullName>
    </submittedName>
</protein>
<evidence type="ECO:0000313" key="3">
    <source>
        <dbReference type="EMBL" id="WNG50211.1"/>
    </source>
</evidence>
<dbReference type="Proteomes" id="UP001611383">
    <property type="component" value="Chromosome"/>
</dbReference>
<dbReference type="GO" id="GO:0016787">
    <property type="term" value="F:hydrolase activity"/>
    <property type="evidence" value="ECO:0007669"/>
    <property type="project" value="UniProtKB-KW"/>
</dbReference>
<proteinExistence type="predicted"/>
<dbReference type="PANTHER" id="PTHR43798:SF33">
    <property type="entry name" value="HYDROLASE, PUTATIVE (AFU_ORTHOLOGUE AFUA_2G14860)-RELATED"/>
    <property type="match status" value="1"/>
</dbReference>
<dbReference type="Gene3D" id="3.40.50.1820">
    <property type="entry name" value="alpha/beta hydrolase"/>
    <property type="match status" value="1"/>
</dbReference>
<dbReference type="SUPFAM" id="SSF53474">
    <property type="entry name" value="alpha/beta-Hydrolases"/>
    <property type="match status" value="1"/>
</dbReference>
<dbReference type="EMBL" id="CP043494">
    <property type="protein sequence ID" value="WNG50211.1"/>
    <property type="molecule type" value="Genomic_DNA"/>
</dbReference>
<feature type="region of interest" description="Disordered" evidence="1">
    <location>
        <begin position="1"/>
        <end position="20"/>
    </location>
</feature>
<dbReference type="SMART" id="SM00824">
    <property type="entry name" value="PKS_TE"/>
    <property type="match status" value="1"/>
</dbReference>
<dbReference type="InterPro" id="IPR029058">
    <property type="entry name" value="AB_hydrolase_fold"/>
</dbReference>
<gene>
    <name evidence="3" type="ORF">F0U60_43345</name>
</gene>
<keyword evidence="4" id="KW-1185">Reference proteome</keyword>
<dbReference type="InterPro" id="IPR020802">
    <property type="entry name" value="TesA-like"/>
</dbReference>
<keyword evidence="3" id="KW-0378">Hydrolase</keyword>
<reference evidence="3 4" key="1">
    <citation type="submission" date="2019-08" db="EMBL/GenBank/DDBJ databases">
        <title>Archangium and Cystobacter genomes.</title>
        <authorList>
            <person name="Chen I.-C.K."/>
            <person name="Wielgoss S."/>
        </authorList>
    </citation>
    <scope>NUCLEOTIDE SEQUENCE [LARGE SCALE GENOMIC DNA]</scope>
    <source>
        <strain evidence="3 4">Cbm 6</strain>
    </source>
</reference>
<evidence type="ECO:0000256" key="1">
    <source>
        <dbReference type="SAM" id="MobiDB-lite"/>
    </source>
</evidence>